<name>A0A212L7G9_9HYPH</name>
<evidence type="ECO:0000313" key="2">
    <source>
        <dbReference type="EMBL" id="SCM73455.1"/>
    </source>
</evidence>
<accession>A0A212L7G9</accession>
<sequence length="114" mass="12121">MARFLAILALLALQPTAISAGELTSDQAAIVTSSSMLFAASRYCDETYKIDEDRVAMLATMAGIDAQSEAVRAKMESVVKSVDDTVNKVGVSAYCDYLYGVVGGVSKGSLMLRR</sequence>
<protein>
    <submittedName>
        <fullName evidence="2">Uncharacterized protein</fullName>
    </submittedName>
</protein>
<gene>
    <name evidence="2" type="ORF">KL86PLE_110074</name>
</gene>
<feature type="chain" id="PRO_5012826674" evidence="1">
    <location>
        <begin position="21"/>
        <end position="114"/>
    </location>
</feature>
<reference evidence="2" key="1">
    <citation type="submission" date="2016-08" db="EMBL/GenBank/DDBJ databases">
        <authorList>
            <person name="Seilhamer J.J."/>
        </authorList>
    </citation>
    <scope>NUCLEOTIDE SEQUENCE</scope>
    <source>
        <strain evidence="2">86</strain>
    </source>
</reference>
<organism evidence="2">
    <name type="scientific">uncultured Pleomorphomonas sp</name>
    <dbReference type="NCBI Taxonomy" id="442121"/>
    <lineage>
        <taxon>Bacteria</taxon>
        <taxon>Pseudomonadati</taxon>
        <taxon>Pseudomonadota</taxon>
        <taxon>Alphaproteobacteria</taxon>
        <taxon>Hyphomicrobiales</taxon>
        <taxon>Pleomorphomonadaceae</taxon>
        <taxon>Pleomorphomonas</taxon>
        <taxon>environmental samples</taxon>
    </lineage>
</organism>
<feature type="signal peptide" evidence="1">
    <location>
        <begin position="1"/>
        <end position="20"/>
    </location>
</feature>
<dbReference type="RefSeq" id="WP_288199496.1">
    <property type="nucleotide sequence ID" value="NZ_LT608334.1"/>
</dbReference>
<dbReference type="EMBL" id="FMJD01000003">
    <property type="protein sequence ID" value="SCM73455.1"/>
    <property type="molecule type" value="Genomic_DNA"/>
</dbReference>
<proteinExistence type="predicted"/>
<keyword evidence="1" id="KW-0732">Signal</keyword>
<evidence type="ECO:0000256" key="1">
    <source>
        <dbReference type="SAM" id="SignalP"/>
    </source>
</evidence>
<dbReference type="AlphaFoldDB" id="A0A212L7G9"/>